<dbReference type="SUPFAM" id="SSF51182">
    <property type="entry name" value="RmlC-like cupins"/>
    <property type="match status" value="1"/>
</dbReference>
<name>A0A561BAV7_9BURK</name>
<dbReference type="InterPro" id="IPR014710">
    <property type="entry name" value="RmlC-like_jellyroll"/>
</dbReference>
<dbReference type="OrthoDB" id="7861119at2"/>
<dbReference type="RefSeq" id="WP_093300016.1">
    <property type="nucleotide sequence ID" value="NZ_VIVL01000014.1"/>
</dbReference>
<comment type="caution">
    <text evidence="2">The sequence shown here is derived from an EMBL/GenBank/DDBJ whole genome shotgun (WGS) entry which is preliminary data.</text>
</comment>
<dbReference type="InterPro" id="IPR011051">
    <property type="entry name" value="RmlC_Cupin_sf"/>
</dbReference>
<protein>
    <submittedName>
        <fullName evidence="2">Cupin domain</fullName>
    </submittedName>
</protein>
<gene>
    <name evidence="2" type="ORF">FB547_11448</name>
</gene>
<dbReference type="EMBL" id="VIVL01000014">
    <property type="protein sequence ID" value="TWD75977.1"/>
    <property type="molecule type" value="Genomic_DNA"/>
</dbReference>
<evidence type="ECO:0000313" key="3">
    <source>
        <dbReference type="Proteomes" id="UP000319722"/>
    </source>
</evidence>
<evidence type="ECO:0000313" key="2">
    <source>
        <dbReference type="EMBL" id="TWD75977.1"/>
    </source>
</evidence>
<dbReference type="AlphaFoldDB" id="A0A561BAV7"/>
<reference evidence="2 3" key="1">
    <citation type="submission" date="2019-06" db="EMBL/GenBank/DDBJ databases">
        <title>Sorghum-associated microbial communities from plants grown in Nebraska, USA.</title>
        <authorList>
            <person name="Schachtman D."/>
        </authorList>
    </citation>
    <scope>NUCLEOTIDE SEQUENCE [LARGE SCALE GENOMIC DNA]</scope>
    <source>
        <strain evidence="2 3">T529</strain>
    </source>
</reference>
<accession>A0A561BAV7</accession>
<evidence type="ECO:0000259" key="1">
    <source>
        <dbReference type="Pfam" id="PF12973"/>
    </source>
</evidence>
<sequence length="140" mass="15262">MTSPATPPAIDLPGAPSLDEILIATASMDWREKSLAGVAEKMLWRDEQTGASIALIKFAKGASIPKPHSHASNQFMYCLSGKYEYTKTGVTLLPGSFYCNPKGNVHGPTLAHEETVVVEVYDGPHYPQVPDWYTDPKDAQ</sequence>
<organism evidence="2 3">
    <name type="scientific">Variovorax beijingensis</name>
    <dbReference type="NCBI Taxonomy" id="2496117"/>
    <lineage>
        <taxon>Bacteria</taxon>
        <taxon>Pseudomonadati</taxon>
        <taxon>Pseudomonadota</taxon>
        <taxon>Betaproteobacteria</taxon>
        <taxon>Burkholderiales</taxon>
        <taxon>Comamonadaceae</taxon>
        <taxon>Variovorax</taxon>
    </lineage>
</organism>
<dbReference type="Gene3D" id="2.60.120.10">
    <property type="entry name" value="Jelly Rolls"/>
    <property type="match status" value="1"/>
</dbReference>
<dbReference type="InterPro" id="IPR025979">
    <property type="entry name" value="ChrR-like_cupin_dom"/>
</dbReference>
<proteinExistence type="predicted"/>
<dbReference type="Proteomes" id="UP000319722">
    <property type="component" value="Unassembled WGS sequence"/>
</dbReference>
<dbReference type="Pfam" id="PF12973">
    <property type="entry name" value="Cupin_7"/>
    <property type="match status" value="1"/>
</dbReference>
<feature type="domain" description="ChrR-like cupin" evidence="1">
    <location>
        <begin position="20"/>
        <end position="124"/>
    </location>
</feature>